<dbReference type="eggNOG" id="KOG0055">
    <property type="taxonomic scope" value="Eukaryota"/>
</dbReference>
<dbReference type="OMA" id="DPHANEC"/>
<evidence type="ECO:0000256" key="2">
    <source>
        <dbReference type="ARBA" id="ARBA00004229"/>
    </source>
</evidence>
<evidence type="ECO:0000313" key="10">
    <source>
        <dbReference type="EnsemblProtists" id="EKX48503"/>
    </source>
</evidence>
<keyword evidence="3" id="KW-0812">Transmembrane</keyword>
<sequence>MALSVLPPVIADISNAINSAQTVLELIDREPAVNSKGGLTLPQCEGKIELKDVTFAYSSHPDVPVLERVNFVADAKSHVAILGNKRSGKSTLIALIERFFDAQEGLVLLDDTDISTFDPVWLHHQIAFLPQDPVMFSASVKDNICFGQHLTQEKIEDAAKVAKLHQPILRLPDAYDTLVESSEEKGERRRRDVQLSQMMQHKIAIARAVAKDCSIWLIDDFGSSLPESSRAELYEILQEIIPGKTVISTSSSPLLWGQAANKVGVLVHGRIEEWGEPNELRMRQGLYSSLMRGEELGGQGGSSSARNEGASRARQLIDTFELNLTLSQPPEGPALDSLRRVIEEFRATT</sequence>
<dbReference type="GO" id="GO:0015421">
    <property type="term" value="F:ABC-type oligopeptide transporter activity"/>
    <property type="evidence" value="ECO:0007669"/>
    <property type="project" value="TreeGrafter"/>
</dbReference>
<dbReference type="EMBL" id="JH992985">
    <property type="protein sequence ID" value="EKX48503.1"/>
    <property type="molecule type" value="Genomic_DNA"/>
</dbReference>
<reference evidence="11" key="2">
    <citation type="submission" date="2012-11" db="EMBL/GenBank/DDBJ databases">
        <authorList>
            <person name="Kuo A."/>
            <person name="Curtis B.A."/>
            <person name="Tanifuji G."/>
            <person name="Burki F."/>
            <person name="Gruber A."/>
            <person name="Irimia M."/>
            <person name="Maruyama S."/>
            <person name="Arias M.C."/>
            <person name="Ball S.G."/>
            <person name="Gile G.H."/>
            <person name="Hirakawa Y."/>
            <person name="Hopkins J.F."/>
            <person name="Rensing S.A."/>
            <person name="Schmutz J."/>
            <person name="Symeonidi A."/>
            <person name="Elias M."/>
            <person name="Eveleigh R.J."/>
            <person name="Herman E.K."/>
            <person name="Klute M.J."/>
            <person name="Nakayama T."/>
            <person name="Obornik M."/>
            <person name="Reyes-Prieto A."/>
            <person name="Armbrust E.V."/>
            <person name="Aves S.J."/>
            <person name="Beiko R.G."/>
            <person name="Coutinho P."/>
            <person name="Dacks J.B."/>
            <person name="Durnford D.G."/>
            <person name="Fast N.M."/>
            <person name="Green B.R."/>
            <person name="Grisdale C."/>
            <person name="Hempe F."/>
            <person name="Henrissat B."/>
            <person name="Hoppner M.P."/>
            <person name="Ishida K.-I."/>
            <person name="Kim E."/>
            <person name="Koreny L."/>
            <person name="Kroth P.G."/>
            <person name="Liu Y."/>
            <person name="Malik S.-B."/>
            <person name="Maier U.G."/>
            <person name="McRose D."/>
            <person name="Mock T."/>
            <person name="Neilson J.A."/>
            <person name="Onodera N.T."/>
            <person name="Poole A.M."/>
            <person name="Pritham E.J."/>
            <person name="Richards T.A."/>
            <person name="Rocap G."/>
            <person name="Roy S.W."/>
            <person name="Sarai C."/>
            <person name="Schaack S."/>
            <person name="Shirato S."/>
            <person name="Slamovits C.H."/>
            <person name="Spencer D.F."/>
            <person name="Suzuki S."/>
            <person name="Worden A.Z."/>
            <person name="Zauner S."/>
            <person name="Barry K."/>
            <person name="Bell C."/>
            <person name="Bharti A.K."/>
            <person name="Crow J.A."/>
            <person name="Grimwood J."/>
            <person name="Kramer R."/>
            <person name="Lindquist E."/>
            <person name="Lucas S."/>
            <person name="Salamov A."/>
            <person name="McFadden G.I."/>
            <person name="Lane C.E."/>
            <person name="Keeling P.J."/>
            <person name="Gray M.W."/>
            <person name="Grigoriev I.V."/>
            <person name="Archibald J.M."/>
        </authorList>
    </citation>
    <scope>NUCLEOTIDE SEQUENCE</scope>
    <source>
        <strain evidence="11">CCMP2712</strain>
    </source>
</reference>
<keyword evidence="7" id="KW-0472">Membrane</keyword>
<reference evidence="10" key="3">
    <citation type="submission" date="2016-03" db="UniProtKB">
        <authorList>
            <consortium name="EnsemblProtists"/>
        </authorList>
    </citation>
    <scope>IDENTIFICATION</scope>
</reference>
<evidence type="ECO:0000256" key="6">
    <source>
        <dbReference type="ARBA" id="ARBA00022989"/>
    </source>
</evidence>
<reference evidence="9 11" key="1">
    <citation type="journal article" date="2012" name="Nature">
        <title>Algal genomes reveal evolutionary mosaicism and the fate of nucleomorphs.</title>
        <authorList>
            <consortium name="DOE Joint Genome Institute"/>
            <person name="Curtis B.A."/>
            <person name="Tanifuji G."/>
            <person name="Burki F."/>
            <person name="Gruber A."/>
            <person name="Irimia M."/>
            <person name="Maruyama S."/>
            <person name="Arias M.C."/>
            <person name="Ball S.G."/>
            <person name="Gile G.H."/>
            <person name="Hirakawa Y."/>
            <person name="Hopkins J.F."/>
            <person name="Kuo A."/>
            <person name="Rensing S.A."/>
            <person name="Schmutz J."/>
            <person name="Symeonidi A."/>
            <person name="Elias M."/>
            <person name="Eveleigh R.J."/>
            <person name="Herman E.K."/>
            <person name="Klute M.J."/>
            <person name="Nakayama T."/>
            <person name="Obornik M."/>
            <person name="Reyes-Prieto A."/>
            <person name="Armbrust E.V."/>
            <person name="Aves S.J."/>
            <person name="Beiko R.G."/>
            <person name="Coutinho P."/>
            <person name="Dacks J.B."/>
            <person name="Durnford D.G."/>
            <person name="Fast N.M."/>
            <person name="Green B.R."/>
            <person name="Grisdale C.J."/>
            <person name="Hempel F."/>
            <person name="Henrissat B."/>
            <person name="Hoppner M.P."/>
            <person name="Ishida K."/>
            <person name="Kim E."/>
            <person name="Koreny L."/>
            <person name="Kroth P.G."/>
            <person name="Liu Y."/>
            <person name="Malik S.B."/>
            <person name="Maier U.G."/>
            <person name="McRose D."/>
            <person name="Mock T."/>
            <person name="Neilson J.A."/>
            <person name="Onodera N.T."/>
            <person name="Poole A.M."/>
            <person name="Pritham E.J."/>
            <person name="Richards T.A."/>
            <person name="Rocap G."/>
            <person name="Roy S.W."/>
            <person name="Sarai C."/>
            <person name="Schaack S."/>
            <person name="Shirato S."/>
            <person name="Slamovits C.H."/>
            <person name="Spencer D.F."/>
            <person name="Suzuki S."/>
            <person name="Worden A.Z."/>
            <person name="Zauner S."/>
            <person name="Barry K."/>
            <person name="Bell C."/>
            <person name="Bharti A.K."/>
            <person name="Crow J.A."/>
            <person name="Grimwood J."/>
            <person name="Kramer R."/>
            <person name="Lindquist E."/>
            <person name="Lucas S."/>
            <person name="Salamov A."/>
            <person name="McFadden G.I."/>
            <person name="Lane C.E."/>
            <person name="Keeling P.J."/>
            <person name="Gray M.W."/>
            <person name="Grigoriev I.V."/>
            <person name="Archibald J.M."/>
        </authorList>
    </citation>
    <scope>NUCLEOTIDE SEQUENCE</scope>
    <source>
        <strain evidence="9 11">CCMP2712</strain>
    </source>
</reference>
<dbReference type="PANTHER" id="PTHR43394:SF1">
    <property type="entry name" value="ATP-BINDING CASSETTE SUB-FAMILY B MEMBER 10, MITOCHONDRIAL"/>
    <property type="match status" value="1"/>
</dbReference>
<dbReference type="Proteomes" id="UP000011087">
    <property type="component" value="Unassembled WGS sequence"/>
</dbReference>
<evidence type="ECO:0000256" key="5">
    <source>
        <dbReference type="ARBA" id="ARBA00022840"/>
    </source>
</evidence>
<name>L1JJ01_GUITC</name>
<dbReference type="InterPro" id="IPR003593">
    <property type="entry name" value="AAA+_ATPase"/>
</dbReference>
<dbReference type="HOGENOM" id="CLU_000604_1_9_1"/>
<dbReference type="RefSeq" id="XP_005835483.1">
    <property type="nucleotide sequence ID" value="XM_005835426.1"/>
</dbReference>
<dbReference type="GO" id="GO:0016020">
    <property type="term" value="C:membrane"/>
    <property type="evidence" value="ECO:0007669"/>
    <property type="project" value="UniProtKB-SubCell"/>
</dbReference>
<dbReference type="Gene3D" id="1.20.1560.10">
    <property type="entry name" value="ABC transporter type 1, transmembrane domain"/>
    <property type="match status" value="1"/>
</dbReference>
<dbReference type="Gene3D" id="3.40.50.300">
    <property type="entry name" value="P-loop containing nucleotide triphosphate hydrolases"/>
    <property type="match status" value="1"/>
</dbReference>
<dbReference type="KEGG" id="gtt:GUITHDRAFT_162381"/>
<evidence type="ECO:0000256" key="7">
    <source>
        <dbReference type="ARBA" id="ARBA00023136"/>
    </source>
</evidence>
<evidence type="ECO:0000256" key="3">
    <source>
        <dbReference type="ARBA" id="ARBA00022692"/>
    </source>
</evidence>
<dbReference type="InterPro" id="IPR027417">
    <property type="entry name" value="P-loop_NTPase"/>
</dbReference>
<dbReference type="GO" id="GO:0009507">
    <property type="term" value="C:chloroplast"/>
    <property type="evidence" value="ECO:0007669"/>
    <property type="project" value="UniProtKB-SubCell"/>
</dbReference>
<proteinExistence type="predicted"/>
<dbReference type="Pfam" id="PF00005">
    <property type="entry name" value="ABC_tran"/>
    <property type="match status" value="1"/>
</dbReference>
<dbReference type="STRING" id="905079.L1JJ01"/>
<dbReference type="OrthoDB" id="6500128at2759"/>
<keyword evidence="11" id="KW-1185">Reference proteome</keyword>
<dbReference type="GeneID" id="17305218"/>
<evidence type="ECO:0000313" key="11">
    <source>
        <dbReference type="Proteomes" id="UP000011087"/>
    </source>
</evidence>
<dbReference type="AlphaFoldDB" id="L1JJ01"/>
<dbReference type="InterPro" id="IPR039421">
    <property type="entry name" value="Type_1_exporter"/>
</dbReference>
<comment type="subcellular location">
    <subcellularLocation>
        <location evidence="1">Membrane</location>
        <topology evidence="1">Multi-pass membrane protein</topology>
    </subcellularLocation>
    <subcellularLocation>
        <location evidence="2">Plastid</location>
        <location evidence="2">Chloroplast</location>
    </subcellularLocation>
</comment>
<dbReference type="SUPFAM" id="SSF52540">
    <property type="entry name" value="P-loop containing nucleoside triphosphate hydrolases"/>
    <property type="match status" value="1"/>
</dbReference>
<evidence type="ECO:0000259" key="8">
    <source>
        <dbReference type="PROSITE" id="PS50893"/>
    </source>
</evidence>
<dbReference type="GO" id="GO:0005524">
    <property type="term" value="F:ATP binding"/>
    <property type="evidence" value="ECO:0007669"/>
    <property type="project" value="UniProtKB-KW"/>
</dbReference>
<keyword evidence="6" id="KW-1133">Transmembrane helix</keyword>
<dbReference type="EnsemblProtists" id="EKX48503">
    <property type="protein sequence ID" value="EKX48503"/>
    <property type="gene ID" value="GUITHDRAFT_162381"/>
</dbReference>
<keyword evidence="5" id="KW-0067">ATP-binding</keyword>
<feature type="domain" description="ABC transporter" evidence="8">
    <location>
        <begin position="48"/>
        <end position="293"/>
    </location>
</feature>
<protein>
    <recommendedName>
        <fullName evidence="8">ABC transporter domain-containing protein</fullName>
    </recommendedName>
</protein>
<keyword evidence="4" id="KW-0547">Nucleotide-binding</keyword>
<dbReference type="InterPro" id="IPR036640">
    <property type="entry name" value="ABC1_TM_sf"/>
</dbReference>
<dbReference type="PANTHER" id="PTHR43394">
    <property type="entry name" value="ATP-DEPENDENT PERMEASE MDL1, MITOCHONDRIAL"/>
    <property type="match status" value="1"/>
</dbReference>
<dbReference type="SMART" id="SM00382">
    <property type="entry name" value="AAA"/>
    <property type="match status" value="1"/>
</dbReference>
<dbReference type="GO" id="GO:0016887">
    <property type="term" value="F:ATP hydrolysis activity"/>
    <property type="evidence" value="ECO:0007669"/>
    <property type="project" value="InterPro"/>
</dbReference>
<dbReference type="InterPro" id="IPR003439">
    <property type="entry name" value="ABC_transporter-like_ATP-bd"/>
</dbReference>
<organism evidence="9">
    <name type="scientific">Guillardia theta (strain CCMP2712)</name>
    <name type="common">Cryptophyte</name>
    <dbReference type="NCBI Taxonomy" id="905079"/>
    <lineage>
        <taxon>Eukaryota</taxon>
        <taxon>Cryptophyceae</taxon>
        <taxon>Pyrenomonadales</taxon>
        <taxon>Geminigeraceae</taxon>
        <taxon>Guillardia</taxon>
    </lineage>
</organism>
<accession>L1JJ01</accession>
<evidence type="ECO:0000256" key="4">
    <source>
        <dbReference type="ARBA" id="ARBA00022741"/>
    </source>
</evidence>
<evidence type="ECO:0000256" key="1">
    <source>
        <dbReference type="ARBA" id="ARBA00004141"/>
    </source>
</evidence>
<evidence type="ECO:0000313" key="9">
    <source>
        <dbReference type="EMBL" id="EKX48503.1"/>
    </source>
</evidence>
<dbReference type="PROSITE" id="PS50893">
    <property type="entry name" value="ABC_TRANSPORTER_2"/>
    <property type="match status" value="1"/>
</dbReference>
<gene>
    <name evidence="9" type="ORF">GUITHDRAFT_162381</name>
</gene>
<dbReference type="PaxDb" id="55529-EKX48503"/>